<dbReference type="InterPro" id="IPR052361">
    <property type="entry name" value="F-box_domain"/>
</dbReference>
<evidence type="ECO:0000259" key="1">
    <source>
        <dbReference type="Pfam" id="PF07734"/>
    </source>
</evidence>
<dbReference type="NCBIfam" id="TIGR01640">
    <property type="entry name" value="F_box_assoc_1"/>
    <property type="match status" value="1"/>
</dbReference>
<reference evidence="2 3" key="1">
    <citation type="journal article" date="2021" name="Comput. Struct. Biotechnol. J.">
        <title>De novo genome assembly of the potent medicinal plant Rehmannia glutinosa using nanopore technology.</title>
        <authorList>
            <person name="Ma L."/>
            <person name="Dong C."/>
            <person name="Song C."/>
            <person name="Wang X."/>
            <person name="Zheng X."/>
            <person name="Niu Y."/>
            <person name="Chen S."/>
            <person name="Feng W."/>
        </authorList>
    </citation>
    <scope>NUCLEOTIDE SEQUENCE [LARGE SCALE GENOMIC DNA]</scope>
    <source>
        <strain evidence="2">DH-2019</strain>
    </source>
</reference>
<gene>
    <name evidence="2" type="ORF">DH2020_005164</name>
</gene>
<protein>
    <recommendedName>
        <fullName evidence="1">F-box associated beta-propeller type 1 domain-containing protein</fullName>
    </recommendedName>
</protein>
<comment type="caution">
    <text evidence="2">The sequence shown here is derived from an EMBL/GenBank/DDBJ whole genome shotgun (WGS) entry which is preliminary data.</text>
</comment>
<dbReference type="InterPro" id="IPR011043">
    <property type="entry name" value="Gal_Oxase/kelch_b-propeller"/>
</dbReference>
<dbReference type="EMBL" id="JABTTQ020000003">
    <property type="protein sequence ID" value="KAK6161783.1"/>
    <property type="molecule type" value="Genomic_DNA"/>
</dbReference>
<dbReference type="SUPFAM" id="SSF50965">
    <property type="entry name" value="Galactose oxidase, central domain"/>
    <property type="match status" value="1"/>
</dbReference>
<feature type="domain" description="F-box associated beta-propeller type 1" evidence="1">
    <location>
        <begin position="43"/>
        <end position="235"/>
    </location>
</feature>
<accession>A0ABR0XRR4</accession>
<name>A0ABR0XRR4_REHGL</name>
<organism evidence="2 3">
    <name type="scientific">Rehmannia glutinosa</name>
    <name type="common">Chinese foxglove</name>
    <dbReference type="NCBI Taxonomy" id="99300"/>
    <lineage>
        <taxon>Eukaryota</taxon>
        <taxon>Viridiplantae</taxon>
        <taxon>Streptophyta</taxon>
        <taxon>Embryophyta</taxon>
        <taxon>Tracheophyta</taxon>
        <taxon>Spermatophyta</taxon>
        <taxon>Magnoliopsida</taxon>
        <taxon>eudicotyledons</taxon>
        <taxon>Gunneridae</taxon>
        <taxon>Pentapetalae</taxon>
        <taxon>asterids</taxon>
        <taxon>lamiids</taxon>
        <taxon>Lamiales</taxon>
        <taxon>Orobanchaceae</taxon>
        <taxon>Rehmannieae</taxon>
        <taxon>Rehmannia</taxon>
    </lineage>
</organism>
<dbReference type="InterPro" id="IPR006527">
    <property type="entry name" value="F-box-assoc_dom_typ1"/>
</dbReference>
<evidence type="ECO:0000313" key="2">
    <source>
        <dbReference type="EMBL" id="KAK6161783.1"/>
    </source>
</evidence>
<dbReference type="PANTHER" id="PTHR31790">
    <property type="entry name" value="OS02G0783600 PROTEIN"/>
    <property type="match status" value="1"/>
</dbReference>
<dbReference type="Pfam" id="PF07734">
    <property type="entry name" value="FBA_1"/>
    <property type="match status" value="1"/>
</dbReference>
<keyword evidence="3" id="KW-1185">Reference proteome</keyword>
<sequence>MYSHHRLICISANPHNHFREFSLRFLLHEAAVGSITLNYTVGNPDIPIRIVGSCNGMVCVAIDEENLILWNPSIRKYKRLPFLHIRSGSGCYMKDGFGFDEFNDDYKVVAIFFSIFQYGPYKVLIFSLKANKWRRIEDFKNGMPLDHSGKYVNGKLHWLVDIDGCMDIVSLDLASERYEKMGVPHNADNGFDDPCLTLGLFSESLCMLFDDHKTCMHLWVMKEYGVKDSWTRLYIIPHFGTPGFYPHMLRLWLLNNGEILLSYGCVIVIYNPKDNIYRYPPIDNIASIHQGDVFVESLVSPSVDDTRLHEE</sequence>
<proteinExistence type="predicted"/>
<dbReference type="PANTHER" id="PTHR31790:SF609">
    <property type="entry name" value="F-BOX PROTEIN CPR30-LIKE"/>
    <property type="match status" value="1"/>
</dbReference>
<evidence type="ECO:0000313" key="3">
    <source>
        <dbReference type="Proteomes" id="UP001318860"/>
    </source>
</evidence>
<dbReference type="InterPro" id="IPR017451">
    <property type="entry name" value="F-box-assoc_interact_dom"/>
</dbReference>
<dbReference type="Proteomes" id="UP001318860">
    <property type="component" value="Unassembled WGS sequence"/>
</dbReference>